<dbReference type="AlphaFoldDB" id="A0A832N4K2"/>
<evidence type="ECO:0000313" key="1">
    <source>
        <dbReference type="EMBL" id="HHJ80077.1"/>
    </source>
</evidence>
<protein>
    <submittedName>
        <fullName evidence="1">Uncharacterized protein</fullName>
    </submittedName>
</protein>
<dbReference type="EMBL" id="DRNF01000029">
    <property type="protein sequence ID" value="HHJ80077.1"/>
    <property type="molecule type" value="Genomic_DNA"/>
</dbReference>
<reference evidence="1" key="1">
    <citation type="journal article" date="2020" name="mSystems">
        <title>Genome- and Community-Level Interaction Insights into Carbon Utilization and Element Cycling Functions of Hydrothermarchaeota in Hydrothermal Sediment.</title>
        <authorList>
            <person name="Zhou Z."/>
            <person name="Liu Y."/>
            <person name="Xu W."/>
            <person name="Pan J."/>
            <person name="Luo Z.H."/>
            <person name="Li M."/>
        </authorList>
    </citation>
    <scope>NUCLEOTIDE SEQUENCE [LARGE SCALE GENOMIC DNA]</scope>
    <source>
        <strain evidence="1">HyVt-505</strain>
    </source>
</reference>
<accession>A0A832N4K2</accession>
<sequence>MINSMLDDLDEAMLDLGLTSSQEDLVRSIVIEGRERSKRAFKRADVIYDKFDEVRTELDNALDNK</sequence>
<proteinExistence type="predicted"/>
<comment type="caution">
    <text evidence="1">The sequence shown here is derived from an EMBL/GenBank/DDBJ whole genome shotgun (WGS) entry which is preliminary data.</text>
</comment>
<name>A0A832N4K2_9GAMM</name>
<gene>
    <name evidence="1" type="ORF">ENJ65_00425</name>
</gene>
<dbReference type="Proteomes" id="UP000885832">
    <property type="component" value="Unassembled WGS sequence"/>
</dbReference>
<organism evidence="1">
    <name type="scientific">Candidatus Tenderia electrophaga</name>
    <dbReference type="NCBI Taxonomy" id="1748243"/>
    <lineage>
        <taxon>Bacteria</taxon>
        <taxon>Pseudomonadati</taxon>
        <taxon>Pseudomonadota</taxon>
        <taxon>Gammaproteobacteria</taxon>
        <taxon>Candidatus Tenderiales</taxon>
        <taxon>Candidatus Tenderiaceae</taxon>
        <taxon>Candidatus Tenderia</taxon>
    </lineage>
</organism>